<evidence type="ECO:0000313" key="2">
    <source>
        <dbReference type="Proteomes" id="UP000499080"/>
    </source>
</evidence>
<dbReference type="EMBL" id="BGPR01000126">
    <property type="protein sequence ID" value="GBL96983.1"/>
    <property type="molecule type" value="Genomic_DNA"/>
</dbReference>
<dbReference type="Proteomes" id="UP000499080">
    <property type="component" value="Unassembled WGS sequence"/>
</dbReference>
<dbReference type="AlphaFoldDB" id="A0A4Y2BYK3"/>
<reference evidence="1 2" key="1">
    <citation type="journal article" date="2019" name="Sci. Rep.">
        <title>Orb-weaving spider Araneus ventricosus genome elucidates the spidroin gene catalogue.</title>
        <authorList>
            <person name="Kono N."/>
            <person name="Nakamura H."/>
            <person name="Ohtoshi R."/>
            <person name="Moran D.A.P."/>
            <person name="Shinohara A."/>
            <person name="Yoshida Y."/>
            <person name="Fujiwara M."/>
            <person name="Mori M."/>
            <person name="Tomita M."/>
            <person name="Arakawa K."/>
        </authorList>
    </citation>
    <scope>NUCLEOTIDE SEQUENCE [LARGE SCALE GENOMIC DNA]</scope>
</reference>
<dbReference type="OrthoDB" id="6435261at2759"/>
<dbReference type="InterPro" id="IPR036397">
    <property type="entry name" value="RNaseH_sf"/>
</dbReference>
<dbReference type="PANTHER" id="PTHR47326">
    <property type="entry name" value="TRANSPOSABLE ELEMENT TC3 TRANSPOSASE-LIKE PROTEIN"/>
    <property type="match status" value="1"/>
</dbReference>
<proteinExistence type="predicted"/>
<accession>A0A4Y2BYK3</accession>
<comment type="caution">
    <text evidence="1">The sequence shown here is derived from an EMBL/GenBank/DDBJ whole genome shotgun (WGS) entry which is preliminary data.</text>
</comment>
<protein>
    <submittedName>
        <fullName evidence="1">Uncharacterized protein</fullName>
    </submittedName>
</protein>
<keyword evidence="2" id="KW-1185">Reference proteome</keyword>
<dbReference type="PANTHER" id="PTHR47326:SF1">
    <property type="entry name" value="HTH PSQ-TYPE DOMAIN-CONTAINING PROTEIN"/>
    <property type="match status" value="1"/>
</dbReference>
<organism evidence="1 2">
    <name type="scientific">Araneus ventricosus</name>
    <name type="common">Orbweaver spider</name>
    <name type="synonym">Epeira ventricosa</name>
    <dbReference type="NCBI Taxonomy" id="182803"/>
    <lineage>
        <taxon>Eukaryota</taxon>
        <taxon>Metazoa</taxon>
        <taxon>Ecdysozoa</taxon>
        <taxon>Arthropoda</taxon>
        <taxon>Chelicerata</taxon>
        <taxon>Arachnida</taxon>
        <taxon>Araneae</taxon>
        <taxon>Araneomorphae</taxon>
        <taxon>Entelegynae</taxon>
        <taxon>Araneoidea</taxon>
        <taxon>Araneidae</taxon>
        <taxon>Araneus</taxon>
    </lineage>
</organism>
<dbReference type="GO" id="GO:0003676">
    <property type="term" value="F:nucleic acid binding"/>
    <property type="evidence" value="ECO:0007669"/>
    <property type="project" value="InterPro"/>
</dbReference>
<sequence>MKYSPGVPKFPRYPDITLLDFFLWGYMKNIVYQSSIRDTDELKSRIAAAIQAADSAMLHRTWLEISYRLDVLHATNGVHIEIVE</sequence>
<dbReference type="Gene3D" id="3.30.420.10">
    <property type="entry name" value="Ribonuclease H-like superfamily/Ribonuclease H"/>
    <property type="match status" value="1"/>
</dbReference>
<gene>
    <name evidence="1" type="ORF">AVEN_254044_1</name>
</gene>
<name>A0A4Y2BYK3_ARAVE</name>
<evidence type="ECO:0000313" key="1">
    <source>
        <dbReference type="EMBL" id="GBL96983.1"/>
    </source>
</evidence>